<gene>
    <name evidence="1" type="ORF">M9978_02575</name>
</gene>
<keyword evidence="2" id="KW-1185">Reference proteome</keyword>
<dbReference type="Proteomes" id="UP001139451">
    <property type="component" value="Unassembled WGS sequence"/>
</dbReference>
<sequence>MSGPLHWPHRAPAAAVVALAAAEDQALTDLSRRFATGGNQLTAAMRAAYRQALADAGVPSAIIRQLEQRDPA</sequence>
<protein>
    <submittedName>
        <fullName evidence="1">Uncharacterized protein</fullName>
    </submittedName>
</protein>
<dbReference type="AlphaFoldDB" id="A0A9X2HG81"/>
<comment type="caution">
    <text evidence="1">The sequence shown here is derived from an EMBL/GenBank/DDBJ whole genome shotgun (WGS) entry which is preliminary data.</text>
</comment>
<dbReference type="EMBL" id="JAMLDX010000001">
    <property type="protein sequence ID" value="MCP3729302.1"/>
    <property type="molecule type" value="Genomic_DNA"/>
</dbReference>
<name>A0A9X2HG81_9SPHN</name>
<accession>A0A9X2HG81</accession>
<evidence type="ECO:0000313" key="2">
    <source>
        <dbReference type="Proteomes" id="UP001139451"/>
    </source>
</evidence>
<organism evidence="1 2">
    <name type="scientific">Sphingomonas tagetis</name>
    <dbReference type="NCBI Taxonomy" id="2949092"/>
    <lineage>
        <taxon>Bacteria</taxon>
        <taxon>Pseudomonadati</taxon>
        <taxon>Pseudomonadota</taxon>
        <taxon>Alphaproteobacteria</taxon>
        <taxon>Sphingomonadales</taxon>
        <taxon>Sphingomonadaceae</taxon>
        <taxon>Sphingomonas</taxon>
    </lineage>
</organism>
<proteinExistence type="predicted"/>
<evidence type="ECO:0000313" key="1">
    <source>
        <dbReference type="EMBL" id="MCP3729302.1"/>
    </source>
</evidence>
<reference evidence="1" key="1">
    <citation type="submission" date="2022-05" db="EMBL/GenBank/DDBJ databases">
        <title>Sphingomonas sp. strain MG17 Genome sequencing and assembly.</title>
        <authorList>
            <person name="Kim I."/>
        </authorList>
    </citation>
    <scope>NUCLEOTIDE SEQUENCE</scope>
    <source>
        <strain evidence="1">MG17</strain>
    </source>
</reference>